<dbReference type="AlphaFoldDB" id="A0AAU7LZE8"/>
<geneLocation type="plasmid" evidence="2">
    <name>p3</name>
</geneLocation>
<evidence type="ECO:0000313" key="2">
    <source>
        <dbReference type="EMBL" id="XBP73000.1"/>
    </source>
</evidence>
<sequence length="157" mass="17843">MRDLADLPALLEPARRFHAVSMRIEDFFNRVVLIHHQEEEEELFPAVLSSATIGEERSEVQRIVSHLTDEHRTIEAAFAKLIPTIKAASKDLTAELNAHDIDAVVNDYLVHARYEEEVFLPLAKAILERNGNHMAALGMSLHMRHGTEMARRHYGSI</sequence>
<keyword evidence="2" id="KW-0614">Plasmid</keyword>
<protein>
    <submittedName>
        <fullName evidence="2">Hemerythrin domain-containing protein</fullName>
    </submittedName>
</protein>
<evidence type="ECO:0000259" key="1">
    <source>
        <dbReference type="Pfam" id="PF01814"/>
    </source>
</evidence>
<name>A0AAU7LZE8_9BURK</name>
<dbReference type="EMBL" id="CP157678">
    <property type="protein sequence ID" value="XBP73000.1"/>
    <property type="molecule type" value="Genomic_DNA"/>
</dbReference>
<dbReference type="RefSeq" id="WP_349282897.1">
    <property type="nucleotide sequence ID" value="NZ_CP157678.1"/>
</dbReference>
<feature type="domain" description="Hemerythrin-like" evidence="1">
    <location>
        <begin position="17"/>
        <end position="123"/>
    </location>
</feature>
<gene>
    <name evidence="2" type="ORF">ABLV49_24740</name>
</gene>
<dbReference type="Gene3D" id="1.20.120.520">
    <property type="entry name" value="nmb1532 protein domain like"/>
    <property type="match status" value="1"/>
</dbReference>
<dbReference type="InterPro" id="IPR012312">
    <property type="entry name" value="Hemerythrin-like"/>
</dbReference>
<organism evidence="2">
    <name type="scientific">Polaromonas hydrogenivorans</name>
    <dbReference type="NCBI Taxonomy" id="335476"/>
    <lineage>
        <taxon>Bacteria</taxon>
        <taxon>Pseudomonadati</taxon>
        <taxon>Pseudomonadota</taxon>
        <taxon>Betaproteobacteria</taxon>
        <taxon>Burkholderiales</taxon>
        <taxon>Comamonadaceae</taxon>
        <taxon>Polaromonas</taxon>
    </lineage>
</organism>
<proteinExistence type="predicted"/>
<dbReference type="Pfam" id="PF01814">
    <property type="entry name" value="Hemerythrin"/>
    <property type="match status" value="1"/>
</dbReference>
<accession>A0AAU7LZE8</accession>
<reference evidence="2" key="1">
    <citation type="submission" date="2024-05" db="EMBL/GenBank/DDBJ databases">
        <authorList>
            <person name="Bunk B."/>
            <person name="Swiderski J."/>
            <person name="Sproer C."/>
            <person name="Thiel V."/>
        </authorList>
    </citation>
    <scope>NUCLEOTIDE SEQUENCE</scope>
    <source>
        <strain evidence="2">DSM 17735</strain>
        <plasmid evidence="2">p3</plasmid>
    </source>
</reference>